<proteinExistence type="inferred from homology"/>
<organism evidence="2 3">
    <name type="scientific">Clavelina lepadiformis</name>
    <name type="common">Light-bulb sea squirt</name>
    <name type="synonym">Ascidia lepadiformis</name>
    <dbReference type="NCBI Taxonomy" id="159417"/>
    <lineage>
        <taxon>Eukaryota</taxon>
        <taxon>Metazoa</taxon>
        <taxon>Chordata</taxon>
        <taxon>Tunicata</taxon>
        <taxon>Ascidiacea</taxon>
        <taxon>Aplousobranchia</taxon>
        <taxon>Clavelinidae</taxon>
        <taxon>Clavelina</taxon>
    </lineage>
</organism>
<keyword evidence="3" id="KW-1185">Reference proteome</keyword>
<dbReference type="Pfam" id="PF03660">
    <property type="entry name" value="PHF5"/>
    <property type="match status" value="1"/>
</dbReference>
<dbReference type="EMBL" id="CAWYQH010000035">
    <property type="protein sequence ID" value="CAK8676509.1"/>
    <property type="molecule type" value="Genomic_DNA"/>
</dbReference>
<evidence type="ECO:0000313" key="2">
    <source>
        <dbReference type="EMBL" id="CAK8676509.1"/>
    </source>
</evidence>
<accession>A0ABP0F9Y4</accession>
<sequence length="83" mass="9580">MSAIMAHTRHFDGIINLCRLVGRCVRCGRPGVSDAYYCKECTIQEKDVKKEMAVPKSSTLLEQEWIFFMKGRSLVLERDEQLI</sequence>
<reference evidence="2 3" key="1">
    <citation type="submission" date="2024-02" db="EMBL/GenBank/DDBJ databases">
        <authorList>
            <person name="Daric V."/>
            <person name="Darras S."/>
        </authorList>
    </citation>
    <scope>NUCLEOTIDE SEQUENCE [LARGE SCALE GENOMIC DNA]</scope>
</reference>
<dbReference type="Proteomes" id="UP001642483">
    <property type="component" value="Unassembled WGS sequence"/>
</dbReference>
<comment type="caution">
    <text evidence="2">The sequence shown here is derived from an EMBL/GenBank/DDBJ whole genome shotgun (WGS) entry which is preliminary data.</text>
</comment>
<name>A0ABP0F9Y4_CLALP</name>
<comment type="similarity">
    <text evidence="1">Belongs to the PHF5 family.</text>
</comment>
<protein>
    <submittedName>
        <fullName evidence="2">Uncharacterized protein</fullName>
    </submittedName>
</protein>
<dbReference type="InterPro" id="IPR005345">
    <property type="entry name" value="PHF5"/>
</dbReference>
<evidence type="ECO:0000313" key="3">
    <source>
        <dbReference type="Proteomes" id="UP001642483"/>
    </source>
</evidence>
<evidence type="ECO:0000256" key="1">
    <source>
        <dbReference type="ARBA" id="ARBA00008626"/>
    </source>
</evidence>
<gene>
    <name evidence="2" type="ORF">CVLEPA_LOCUS5974</name>
</gene>